<dbReference type="PANTHER" id="PTHR43776">
    <property type="entry name" value="TRANSPORT ATP-BINDING PROTEIN"/>
    <property type="match status" value="1"/>
</dbReference>
<dbReference type="NCBIfam" id="TIGR01727">
    <property type="entry name" value="oligo_HPY"/>
    <property type="match status" value="1"/>
</dbReference>
<dbReference type="InterPro" id="IPR017871">
    <property type="entry name" value="ABC_transporter-like_CS"/>
</dbReference>
<dbReference type="PROSITE" id="PS50893">
    <property type="entry name" value="ABC_TRANSPORTER_2"/>
    <property type="match status" value="1"/>
</dbReference>
<dbReference type="PROSITE" id="PS00211">
    <property type="entry name" value="ABC_TRANSPORTER_1"/>
    <property type="match status" value="1"/>
</dbReference>
<dbReference type="SMART" id="SM00382">
    <property type="entry name" value="AAA"/>
    <property type="match status" value="1"/>
</dbReference>
<name>F7NJC0_9FIRM</name>
<evidence type="ECO:0000256" key="2">
    <source>
        <dbReference type="ARBA" id="ARBA00022448"/>
    </source>
</evidence>
<dbReference type="Gene3D" id="3.40.50.300">
    <property type="entry name" value="P-loop containing nucleotide triphosphate hydrolases"/>
    <property type="match status" value="1"/>
</dbReference>
<dbReference type="GO" id="GO:0016887">
    <property type="term" value="F:ATP hydrolysis activity"/>
    <property type="evidence" value="ECO:0007669"/>
    <property type="project" value="InterPro"/>
</dbReference>
<dbReference type="eggNOG" id="COG4608">
    <property type="taxonomic scope" value="Bacteria"/>
</dbReference>
<evidence type="ECO:0000256" key="4">
    <source>
        <dbReference type="ARBA" id="ARBA00022840"/>
    </source>
</evidence>
<evidence type="ECO:0000313" key="6">
    <source>
        <dbReference type="EMBL" id="EGO63868.1"/>
    </source>
</evidence>
<dbReference type="GO" id="GO:0005524">
    <property type="term" value="F:ATP binding"/>
    <property type="evidence" value="ECO:0007669"/>
    <property type="project" value="UniProtKB-KW"/>
</dbReference>
<dbReference type="Pfam" id="PF00005">
    <property type="entry name" value="ABC_tran"/>
    <property type="match status" value="1"/>
</dbReference>
<dbReference type="InterPro" id="IPR003593">
    <property type="entry name" value="AAA+_ATPase"/>
</dbReference>
<dbReference type="Pfam" id="PF08352">
    <property type="entry name" value="oligo_HPY"/>
    <property type="match status" value="1"/>
</dbReference>
<dbReference type="AlphaFoldDB" id="F7NJC0"/>
<keyword evidence="4" id="KW-0067">ATP-binding</keyword>
<dbReference type="SUPFAM" id="SSF52540">
    <property type="entry name" value="P-loop containing nucleoside triphosphate hydrolases"/>
    <property type="match status" value="1"/>
</dbReference>
<dbReference type="GO" id="GO:0055085">
    <property type="term" value="P:transmembrane transport"/>
    <property type="evidence" value="ECO:0007669"/>
    <property type="project" value="UniProtKB-ARBA"/>
</dbReference>
<accession>F7NJC0</accession>
<evidence type="ECO:0000313" key="7">
    <source>
        <dbReference type="Proteomes" id="UP000003240"/>
    </source>
</evidence>
<dbReference type="InterPro" id="IPR027417">
    <property type="entry name" value="P-loop_NTPase"/>
</dbReference>
<comment type="similarity">
    <text evidence="1">Belongs to the ABC transporter superfamily.</text>
</comment>
<dbReference type="FunFam" id="3.40.50.300:FF:000016">
    <property type="entry name" value="Oligopeptide ABC transporter ATP-binding component"/>
    <property type="match status" value="1"/>
</dbReference>
<proteinExistence type="inferred from homology"/>
<evidence type="ECO:0000256" key="1">
    <source>
        <dbReference type="ARBA" id="ARBA00005417"/>
    </source>
</evidence>
<dbReference type="InterPro" id="IPR050319">
    <property type="entry name" value="ABC_transp_ATP-bind"/>
</dbReference>
<feature type="domain" description="ABC transporter" evidence="5">
    <location>
        <begin position="6"/>
        <end position="250"/>
    </location>
</feature>
<gene>
    <name evidence="6" type="ORF">ALO_10879</name>
</gene>
<protein>
    <submittedName>
        <fullName evidence="6">Dipeptide ABC transporter</fullName>
    </submittedName>
</protein>
<dbReference type="InterPro" id="IPR003439">
    <property type="entry name" value="ABC_transporter-like_ATP-bd"/>
</dbReference>
<keyword evidence="7" id="KW-1185">Reference proteome</keyword>
<dbReference type="OrthoDB" id="9779287at2"/>
<organism evidence="6 7">
    <name type="scientific">Acetonema longum DSM 6540</name>
    <dbReference type="NCBI Taxonomy" id="1009370"/>
    <lineage>
        <taxon>Bacteria</taxon>
        <taxon>Bacillati</taxon>
        <taxon>Bacillota</taxon>
        <taxon>Negativicutes</taxon>
        <taxon>Acetonemataceae</taxon>
        <taxon>Acetonema</taxon>
    </lineage>
</organism>
<dbReference type="CDD" id="cd03257">
    <property type="entry name" value="ABC_NikE_OppD_transporters"/>
    <property type="match status" value="1"/>
</dbReference>
<comment type="caution">
    <text evidence="6">The sequence shown here is derived from an EMBL/GenBank/DDBJ whole genome shotgun (WGS) entry which is preliminary data.</text>
</comment>
<evidence type="ECO:0000256" key="3">
    <source>
        <dbReference type="ARBA" id="ARBA00022741"/>
    </source>
</evidence>
<dbReference type="STRING" id="1009370.ALO_10879"/>
<reference evidence="6 7" key="1">
    <citation type="journal article" date="2011" name="EMBO J.">
        <title>Structural diversity of bacterial flagellar motors.</title>
        <authorList>
            <person name="Chen S."/>
            <person name="Beeby M."/>
            <person name="Murphy G.E."/>
            <person name="Leadbetter J.R."/>
            <person name="Hendrixson D.R."/>
            <person name="Briegel A."/>
            <person name="Li Z."/>
            <person name="Shi J."/>
            <person name="Tocheva E.I."/>
            <person name="Muller A."/>
            <person name="Dobro M.J."/>
            <person name="Jensen G.J."/>
        </authorList>
    </citation>
    <scope>NUCLEOTIDE SEQUENCE [LARGE SCALE GENOMIC DNA]</scope>
    <source>
        <strain evidence="6 7">DSM 6540</strain>
    </source>
</reference>
<keyword evidence="3" id="KW-0547">Nucleotide-binding</keyword>
<dbReference type="Proteomes" id="UP000003240">
    <property type="component" value="Unassembled WGS sequence"/>
</dbReference>
<dbReference type="PANTHER" id="PTHR43776:SF8">
    <property type="entry name" value="ABC TRANSPORTER, ATP-BINDING PROTEIN"/>
    <property type="match status" value="1"/>
</dbReference>
<sequence length="317" mass="35339">MSEFILEGKGLTQRYKTDTGCILTACRAVDVRLRKGETLGIVGESGCGKSTLLRILAQLERPAEGQLFFNGTEITFLKGESLRRHRCHIQMVFQDPAASFFPRMKAGEAITEPLRNFRRLSRQETRDKQDELLELVGLPKEYANRYPHSMSGGQRQRLGIARALALDPDILICDEATSALDVSVQRQIIELLADIQRQRGLSIIFVCHDLALVQLMAHRVMIMYLGGVVESLPGDQVWDQACHPYSKALLSSVFATDMDFGKPVNTLEGDVPSPLDLPQGCSFHTRCPSCAEICRHEQPALRRIAAEHQAACHLLLS</sequence>
<keyword evidence="2" id="KW-0813">Transport</keyword>
<evidence type="ECO:0000259" key="5">
    <source>
        <dbReference type="PROSITE" id="PS50893"/>
    </source>
</evidence>
<dbReference type="RefSeq" id="WP_004095440.1">
    <property type="nucleotide sequence ID" value="NZ_AFGF01000085.1"/>
</dbReference>
<dbReference type="InterPro" id="IPR013563">
    <property type="entry name" value="Oligopep_ABC_C"/>
</dbReference>
<dbReference type="GO" id="GO:0015833">
    <property type="term" value="P:peptide transport"/>
    <property type="evidence" value="ECO:0007669"/>
    <property type="project" value="InterPro"/>
</dbReference>
<dbReference type="EMBL" id="AFGF01000085">
    <property type="protein sequence ID" value="EGO63868.1"/>
    <property type="molecule type" value="Genomic_DNA"/>
</dbReference>